<evidence type="ECO:0000313" key="2">
    <source>
        <dbReference type="Proteomes" id="UP000719766"/>
    </source>
</evidence>
<dbReference type="GeneID" id="64594175"/>
<gene>
    <name evidence="1" type="ORF">HD556DRAFT_1310449</name>
</gene>
<protein>
    <submittedName>
        <fullName evidence="1">Uncharacterized protein</fullName>
    </submittedName>
</protein>
<keyword evidence="2" id="KW-1185">Reference proteome</keyword>
<dbReference type="EMBL" id="JABBWE010000048">
    <property type="protein sequence ID" value="KAG1790665.1"/>
    <property type="molecule type" value="Genomic_DNA"/>
</dbReference>
<dbReference type="RefSeq" id="XP_041157619.1">
    <property type="nucleotide sequence ID" value="XM_041300411.1"/>
</dbReference>
<name>A0A9P7AL29_9AGAM</name>
<evidence type="ECO:0000313" key="1">
    <source>
        <dbReference type="EMBL" id="KAG1790665.1"/>
    </source>
</evidence>
<proteinExistence type="predicted"/>
<dbReference type="AlphaFoldDB" id="A0A9P7AL29"/>
<dbReference type="Proteomes" id="UP000719766">
    <property type="component" value="Unassembled WGS sequence"/>
</dbReference>
<accession>A0A9P7AL29</accession>
<comment type="caution">
    <text evidence="1">The sequence shown here is derived from an EMBL/GenBank/DDBJ whole genome shotgun (WGS) entry which is preliminary data.</text>
</comment>
<dbReference type="OrthoDB" id="10277601at2759"/>
<reference evidence="1" key="1">
    <citation type="journal article" date="2020" name="New Phytol.">
        <title>Comparative genomics reveals dynamic genome evolution in host specialist ectomycorrhizal fungi.</title>
        <authorList>
            <person name="Lofgren L.A."/>
            <person name="Nguyen N.H."/>
            <person name="Vilgalys R."/>
            <person name="Ruytinx J."/>
            <person name="Liao H.L."/>
            <person name="Branco S."/>
            <person name="Kuo A."/>
            <person name="LaButti K."/>
            <person name="Lipzen A."/>
            <person name="Andreopoulos W."/>
            <person name="Pangilinan J."/>
            <person name="Riley R."/>
            <person name="Hundley H."/>
            <person name="Na H."/>
            <person name="Barry K."/>
            <person name="Grigoriev I.V."/>
            <person name="Stajich J.E."/>
            <person name="Kennedy P.G."/>
        </authorList>
    </citation>
    <scope>NUCLEOTIDE SEQUENCE</scope>
    <source>
        <strain evidence="1">S12</strain>
    </source>
</reference>
<organism evidence="1 2">
    <name type="scientific">Suillus plorans</name>
    <dbReference type="NCBI Taxonomy" id="116603"/>
    <lineage>
        <taxon>Eukaryota</taxon>
        <taxon>Fungi</taxon>
        <taxon>Dikarya</taxon>
        <taxon>Basidiomycota</taxon>
        <taxon>Agaricomycotina</taxon>
        <taxon>Agaricomycetes</taxon>
        <taxon>Agaricomycetidae</taxon>
        <taxon>Boletales</taxon>
        <taxon>Suillineae</taxon>
        <taxon>Suillaceae</taxon>
        <taxon>Suillus</taxon>
    </lineage>
</organism>
<sequence>MDHHIVVFDFVEERRLPDFPTHVCDREKTRTFLKLTLDRKVVQKLLIGTINWKCLKIVICIIIVQVRMKDNILPVNDDISTGRGTSLATAFEEVIALPGHRGVITQYLDSEFHSQGSYTTTIVAFPGHPGVVTQYLDSELDSQGSYTTMLFLDAIELSCSILTRNSTVKGHTPPRQGSYTTTLCLDAIELSLSILTRNLTAKDCTPPRYFAYHSIVFVYI</sequence>